<dbReference type="GO" id="GO:0006281">
    <property type="term" value="P:DNA repair"/>
    <property type="evidence" value="ECO:0007669"/>
    <property type="project" value="UniProtKB-UniRule"/>
</dbReference>
<dbReference type="InterPro" id="IPR003583">
    <property type="entry name" value="Hlx-hairpin-Hlx_DNA-bd_motif"/>
</dbReference>
<dbReference type="GO" id="GO:0005524">
    <property type="term" value="F:ATP binding"/>
    <property type="evidence" value="ECO:0007669"/>
    <property type="project" value="InterPro"/>
</dbReference>
<comment type="similarity">
    <text evidence="6">Belongs to the RuvA family.</text>
</comment>
<keyword evidence="8" id="KW-0378">Hydrolase</keyword>
<evidence type="ECO:0000256" key="5">
    <source>
        <dbReference type="ARBA" id="ARBA00023204"/>
    </source>
</evidence>
<evidence type="ECO:0000259" key="7">
    <source>
        <dbReference type="SMART" id="SM00278"/>
    </source>
</evidence>
<dbReference type="InterPro" id="IPR012340">
    <property type="entry name" value="NA-bd_OB-fold"/>
</dbReference>
<evidence type="ECO:0000256" key="6">
    <source>
        <dbReference type="HAMAP-Rule" id="MF_00031"/>
    </source>
</evidence>
<feature type="domain" description="Helix-hairpin-helix DNA-binding motif class 1" evidence="7">
    <location>
        <begin position="108"/>
        <end position="127"/>
    </location>
</feature>
<dbReference type="InterPro" id="IPR010994">
    <property type="entry name" value="RuvA_2-like"/>
</dbReference>
<keyword evidence="8" id="KW-0067">ATP-binding</keyword>
<evidence type="ECO:0000256" key="3">
    <source>
        <dbReference type="ARBA" id="ARBA00023125"/>
    </source>
</evidence>
<gene>
    <name evidence="6 8" type="primary">ruvA</name>
    <name evidence="8" type="ORF">BGLFYP119_01026</name>
</gene>
<keyword evidence="1 6" id="KW-0963">Cytoplasm</keyword>
<comment type="function">
    <text evidence="6">The RuvA-RuvB-RuvC complex processes Holliday junction (HJ) DNA during genetic recombination and DNA repair, while the RuvA-RuvB complex plays an important role in the rescue of blocked DNA replication forks via replication fork reversal (RFR). RuvA specifically binds to HJ cruciform DNA, conferring on it an open structure. The RuvB hexamer acts as an ATP-dependent pump, pulling dsDNA into and through the RuvAB complex. HJ branch migration allows RuvC to scan DNA until it finds its consensus sequence, where it cleaves and resolves the cruciform DNA.</text>
</comment>
<feature type="region of interest" description="Domain I" evidence="6">
    <location>
        <begin position="1"/>
        <end position="64"/>
    </location>
</feature>
<dbReference type="Pfam" id="PF01330">
    <property type="entry name" value="RuvA_N"/>
    <property type="match status" value="1"/>
</dbReference>
<dbReference type="InterPro" id="IPR036267">
    <property type="entry name" value="RuvA_C_sf"/>
</dbReference>
<keyword evidence="8" id="KW-0347">Helicase</keyword>
<dbReference type="GO" id="GO:0009379">
    <property type="term" value="C:Holliday junction helicase complex"/>
    <property type="evidence" value="ECO:0007669"/>
    <property type="project" value="InterPro"/>
</dbReference>
<keyword evidence="5 6" id="KW-0234">DNA repair</keyword>
<comment type="caution">
    <text evidence="6">Lacks conserved residue(s) required for the propagation of feature annotation.</text>
</comment>
<dbReference type="GO" id="GO:0048476">
    <property type="term" value="C:Holliday junction resolvase complex"/>
    <property type="evidence" value="ECO:0007669"/>
    <property type="project" value="UniProtKB-UniRule"/>
</dbReference>
<keyword evidence="2 6" id="KW-0227">DNA damage</keyword>
<dbReference type="Pfam" id="PF07499">
    <property type="entry name" value="RuvA_C"/>
    <property type="match status" value="1"/>
</dbReference>
<dbReference type="RefSeq" id="WP_156353383.1">
    <property type="nucleotide sequence ID" value="NZ_CACRST010000010.1"/>
</dbReference>
<dbReference type="CDD" id="cd14332">
    <property type="entry name" value="UBA_RuvA_C"/>
    <property type="match status" value="1"/>
</dbReference>
<dbReference type="SUPFAM" id="SSF50249">
    <property type="entry name" value="Nucleic acid-binding proteins"/>
    <property type="match status" value="1"/>
</dbReference>
<comment type="domain">
    <text evidence="6">Has three domains with a flexible linker between the domains II and III and assumes an 'L' shape. Domain III is highly mobile and contacts RuvB.</text>
</comment>
<dbReference type="Gene3D" id="1.10.150.20">
    <property type="entry name" value="5' to 3' exonuclease, C-terminal subdomain"/>
    <property type="match status" value="1"/>
</dbReference>
<feature type="region of interest" description="Domain II" evidence="6">
    <location>
        <begin position="65"/>
        <end position="142"/>
    </location>
</feature>
<feature type="region of interest" description="Domain III" evidence="6">
    <location>
        <begin position="151"/>
        <end position="203"/>
    </location>
</feature>
<organism evidence="8">
    <name type="scientific">Blautia glucerasea</name>
    <dbReference type="NCBI Taxonomy" id="536633"/>
    <lineage>
        <taxon>Bacteria</taxon>
        <taxon>Bacillati</taxon>
        <taxon>Bacillota</taxon>
        <taxon>Clostridia</taxon>
        <taxon>Lachnospirales</taxon>
        <taxon>Lachnospiraceae</taxon>
        <taxon>Blautia</taxon>
    </lineage>
</organism>
<evidence type="ECO:0000313" key="8">
    <source>
        <dbReference type="EMBL" id="VYS89852.1"/>
    </source>
</evidence>
<comment type="subcellular location">
    <subcellularLocation>
        <location evidence="6">Cytoplasm</location>
    </subcellularLocation>
</comment>
<evidence type="ECO:0000256" key="4">
    <source>
        <dbReference type="ARBA" id="ARBA00023172"/>
    </source>
</evidence>
<dbReference type="GO" id="GO:0016787">
    <property type="term" value="F:hydrolase activity"/>
    <property type="evidence" value="ECO:0007669"/>
    <property type="project" value="UniProtKB-KW"/>
</dbReference>
<proteinExistence type="inferred from homology"/>
<dbReference type="InterPro" id="IPR011114">
    <property type="entry name" value="RuvA_C"/>
</dbReference>
<comment type="subunit">
    <text evidence="6">Homotetramer. Forms an RuvA(8)-RuvB(12)-Holliday junction (HJ) complex. HJ DNA is sandwiched between 2 RuvA tetramers; dsDNA enters through RuvA and exits via RuvB. An RuvB hexamer assembles on each DNA strand where it exits the tetramer. Each RuvB hexamer is contacted by two RuvA subunits (via domain III) on 2 adjacent RuvB subunits; this complex drives branch migration. In the full resolvosome a probable DNA-RuvA(4)-RuvB(12)-RuvC(2) complex forms which resolves the HJ.</text>
</comment>
<dbReference type="InterPro" id="IPR013849">
    <property type="entry name" value="DNA_helicase_Holl-junc_RuvA_I"/>
</dbReference>
<dbReference type="GO" id="GO:0006310">
    <property type="term" value="P:DNA recombination"/>
    <property type="evidence" value="ECO:0007669"/>
    <property type="project" value="UniProtKB-UniRule"/>
</dbReference>
<dbReference type="GO" id="GO:0005737">
    <property type="term" value="C:cytoplasm"/>
    <property type="evidence" value="ECO:0007669"/>
    <property type="project" value="UniProtKB-SubCell"/>
</dbReference>
<keyword evidence="3 6" id="KW-0238">DNA-binding</keyword>
<keyword evidence="4 6" id="KW-0233">DNA recombination</keyword>
<dbReference type="GO" id="GO:0000400">
    <property type="term" value="F:four-way junction DNA binding"/>
    <property type="evidence" value="ECO:0007669"/>
    <property type="project" value="UniProtKB-UniRule"/>
</dbReference>
<dbReference type="SUPFAM" id="SSF47781">
    <property type="entry name" value="RuvA domain 2-like"/>
    <property type="match status" value="1"/>
</dbReference>
<protein>
    <recommendedName>
        <fullName evidence="6">Holliday junction branch migration complex subunit RuvA</fullName>
    </recommendedName>
</protein>
<sequence length="203" mass="22027">MISFIQGQIVDSTEHSVIVETGGIGYEIYMTGTSIEKAARIKGTVKIHTYFHVREDAMQLFGFLSKDDLKMFRLLLGVNGIGPKAALGVLAGLTADELSFAVLSDDVKTLSRAPGIGKKTAQKLILELKDKLRLEDAFEKKLAHQQEEAVLSRESVKDGSKEAVEALVALGYSSTDALRAVRKVSDVPPEDVEAILKAALKNL</sequence>
<dbReference type="Gene3D" id="2.40.50.140">
    <property type="entry name" value="Nucleic acid-binding proteins"/>
    <property type="match status" value="1"/>
</dbReference>
<dbReference type="Pfam" id="PF14520">
    <property type="entry name" value="HHH_5"/>
    <property type="match status" value="1"/>
</dbReference>
<dbReference type="InterPro" id="IPR000085">
    <property type="entry name" value="RuvA"/>
</dbReference>
<dbReference type="SUPFAM" id="SSF46929">
    <property type="entry name" value="DNA helicase RuvA subunit, C-terminal domain"/>
    <property type="match status" value="1"/>
</dbReference>
<accession>A0A6N2S9D6</accession>
<feature type="domain" description="Helix-hairpin-helix DNA-binding motif class 1" evidence="7">
    <location>
        <begin position="73"/>
        <end position="92"/>
    </location>
</feature>
<dbReference type="SMART" id="SM00278">
    <property type="entry name" value="HhH1"/>
    <property type="match status" value="2"/>
</dbReference>
<keyword evidence="8" id="KW-0547">Nucleotide-binding</keyword>
<name>A0A6N2S9D6_9FIRM</name>
<dbReference type="AlphaFoldDB" id="A0A6N2S9D6"/>
<evidence type="ECO:0000256" key="2">
    <source>
        <dbReference type="ARBA" id="ARBA00022763"/>
    </source>
</evidence>
<dbReference type="GO" id="GO:0009378">
    <property type="term" value="F:four-way junction helicase activity"/>
    <property type="evidence" value="ECO:0007669"/>
    <property type="project" value="InterPro"/>
</dbReference>
<evidence type="ECO:0000256" key="1">
    <source>
        <dbReference type="ARBA" id="ARBA00022490"/>
    </source>
</evidence>
<reference evidence="8" key="1">
    <citation type="submission" date="2019-11" db="EMBL/GenBank/DDBJ databases">
        <authorList>
            <person name="Feng L."/>
        </authorList>
    </citation>
    <scope>NUCLEOTIDE SEQUENCE</scope>
    <source>
        <strain evidence="8">BgluceraseaLFYP119</strain>
    </source>
</reference>
<dbReference type="HAMAP" id="MF_00031">
    <property type="entry name" value="DNA_HJ_migration_RuvA"/>
    <property type="match status" value="1"/>
</dbReference>
<dbReference type="NCBIfam" id="TIGR00084">
    <property type="entry name" value="ruvA"/>
    <property type="match status" value="1"/>
</dbReference>
<dbReference type="EMBL" id="CACRST010000010">
    <property type="protein sequence ID" value="VYS89852.1"/>
    <property type="molecule type" value="Genomic_DNA"/>
</dbReference>
<dbReference type="Gene3D" id="1.10.8.10">
    <property type="entry name" value="DNA helicase RuvA subunit, C-terminal domain"/>
    <property type="match status" value="1"/>
</dbReference>